<accession>A0A426ZNC2</accession>
<comment type="caution">
    <text evidence="1">The sequence shown here is derived from an EMBL/GenBank/DDBJ whole genome shotgun (WGS) entry which is preliminary data.</text>
</comment>
<gene>
    <name evidence="1" type="ORF">B296_00019755</name>
</gene>
<reference evidence="1 2" key="1">
    <citation type="journal article" date="2014" name="Agronomy (Basel)">
        <title>A Draft Genome Sequence for Ensete ventricosum, the Drought-Tolerant Tree Against Hunger.</title>
        <authorList>
            <person name="Harrison J."/>
            <person name="Moore K.A."/>
            <person name="Paszkiewicz K."/>
            <person name="Jones T."/>
            <person name="Grant M."/>
            <person name="Ambacheew D."/>
            <person name="Muzemil S."/>
            <person name="Studholme D.J."/>
        </authorList>
    </citation>
    <scope>NUCLEOTIDE SEQUENCE [LARGE SCALE GENOMIC DNA]</scope>
</reference>
<evidence type="ECO:0000313" key="1">
    <source>
        <dbReference type="EMBL" id="RRT65421.1"/>
    </source>
</evidence>
<dbReference type="EMBL" id="AMZH03005820">
    <property type="protein sequence ID" value="RRT65421.1"/>
    <property type="molecule type" value="Genomic_DNA"/>
</dbReference>
<proteinExistence type="predicted"/>
<evidence type="ECO:0000313" key="2">
    <source>
        <dbReference type="Proteomes" id="UP000287651"/>
    </source>
</evidence>
<protein>
    <submittedName>
        <fullName evidence="1">Uncharacterized protein</fullName>
    </submittedName>
</protein>
<organism evidence="1 2">
    <name type="scientific">Ensete ventricosum</name>
    <name type="common">Abyssinian banana</name>
    <name type="synonym">Musa ensete</name>
    <dbReference type="NCBI Taxonomy" id="4639"/>
    <lineage>
        <taxon>Eukaryota</taxon>
        <taxon>Viridiplantae</taxon>
        <taxon>Streptophyta</taxon>
        <taxon>Embryophyta</taxon>
        <taxon>Tracheophyta</taxon>
        <taxon>Spermatophyta</taxon>
        <taxon>Magnoliopsida</taxon>
        <taxon>Liliopsida</taxon>
        <taxon>Zingiberales</taxon>
        <taxon>Musaceae</taxon>
        <taxon>Ensete</taxon>
    </lineage>
</organism>
<sequence length="103" mass="11762">MKLRIIELARALQQDGEGHSWWLQSVFPSTKENCSENTGVLKQVVERGEEVTMSPERLSYPRAKHRSERRRVEAKELYKTSVNVLLIKIAKSGGLRIDIGVLD</sequence>
<dbReference type="AlphaFoldDB" id="A0A426ZNC2"/>
<name>A0A426ZNC2_ENSVE</name>
<dbReference type="Proteomes" id="UP000287651">
    <property type="component" value="Unassembled WGS sequence"/>
</dbReference>